<dbReference type="InterPro" id="IPR012961">
    <property type="entry name" value="Ski2/MTR4_C"/>
</dbReference>
<reference evidence="6 7" key="1">
    <citation type="submission" date="2020-08" db="EMBL/GenBank/DDBJ databases">
        <title>Sequencing the genomes of 1000 actinobacteria strains.</title>
        <authorList>
            <person name="Klenk H.-P."/>
        </authorList>
    </citation>
    <scope>NUCLEOTIDE SEQUENCE [LARGE SCALE GENOMIC DNA]</scope>
    <source>
        <strain evidence="6 7">DSM 19079</strain>
    </source>
</reference>
<dbReference type="EC" id="3.6.4.-" evidence="6"/>
<dbReference type="Pfam" id="PF00271">
    <property type="entry name" value="Helicase_C"/>
    <property type="match status" value="1"/>
</dbReference>
<dbReference type="PANTHER" id="PTHR12131:SF1">
    <property type="entry name" value="ATP-DEPENDENT RNA HELICASE SUPV3L1, MITOCHONDRIAL-RELATED"/>
    <property type="match status" value="1"/>
</dbReference>
<evidence type="ECO:0000256" key="1">
    <source>
        <dbReference type="ARBA" id="ARBA00022741"/>
    </source>
</evidence>
<feature type="compositionally biased region" description="Basic and acidic residues" evidence="5">
    <location>
        <begin position="303"/>
        <end position="328"/>
    </location>
</feature>
<feature type="region of interest" description="Disordered" evidence="5">
    <location>
        <begin position="1"/>
        <end position="31"/>
    </location>
</feature>
<dbReference type="GO" id="GO:0016787">
    <property type="term" value="F:hydrolase activity"/>
    <property type="evidence" value="ECO:0007669"/>
    <property type="project" value="UniProtKB-KW"/>
</dbReference>
<dbReference type="EMBL" id="JACHMC010000001">
    <property type="protein sequence ID" value="MBB4882647.1"/>
    <property type="molecule type" value="Genomic_DNA"/>
</dbReference>
<dbReference type="Proteomes" id="UP000560081">
    <property type="component" value="Unassembled WGS sequence"/>
</dbReference>
<keyword evidence="4" id="KW-0067">ATP-binding</keyword>
<keyword evidence="1" id="KW-0547">Nucleotide-binding</keyword>
<dbReference type="PROSITE" id="PS51192">
    <property type="entry name" value="HELICASE_ATP_BIND_1"/>
    <property type="match status" value="1"/>
</dbReference>
<protein>
    <submittedName>
        <fullName evidence="6">ATP-dependent RNA helicase HelY</fullName>
        <ecNumber evidence="6">3.6.4.-</ecNumber>
    </submittedName>
</protein>
<dbReference type="FunFam" id="3.40.50.300:FF:000190">
    <property type="entry name" value="ATP-dependent RNA helicase"/>
    <property type="match status" value="1"/>
</dbReference>
<dbReference type="PROSITE" id="PS51194">
    <property type="entry name" value="HELICASE_CTER"/>
    <property type="match status" value="1"/>
</dbReference>
<keyword evidence="2 6" id="KW-0378">Hydrolase</keyword>
<organism evidence="6 7">
    <name type="scientific">Micrococcus flavus</name>
    <dbReference type="NCBI Taxonomy" id="384602"/>
    <lineage>
        <taxon>Bacteria</taxon>
        <taxon>Bacillati</taxon>
        <taxon>Actinomycetota</taxon>
        <taxon>Actinomycetes</taxon>
        <taxon>Micrococcales</taxon>
        <taxon>Micrococcaceae</taxon>
        <taxon>Micrococcus</taxon>
    </lineage>
</organism>
<dbReference type="GO" id="GO:0055087">
    <property type="term" value="C:Ski complex"/>
    <property type="evidence" value="ECO:0007669"/>
    <property type="project" value="TreeGrafter"/>
</dbReference>
<evidence type="ECO:0000313" key="6">
    <source>
        <dbReference type="EMBL" id="MBB4882647.1"/>
    </source>
</evidence>
<dbReference type="InterPro" id="IPR014001">
    <property type="entry name" value="Helicase_ATP-bd"/>
</dbReference>
<keyword evidence="3 6" id="KW-0347">Helicase</keyword>
<dbReference type="GO" id="GO:0070478">
    <property type="term" value="P:nuclear-transcribed mRNA catabolic process, 3'-5' exonucleolytic nonsense-mediated decay"/>
    <property type="evidence" value="ECO:0007669"/>
    <property type="project" value="TreeGrafter"/>
</dbReference>
<dbReference type="SMART" id="SM00487">
    <property type="entry name" value="DEXDc"/>
    <property type="match status" value="1"/>
</dbReference>
<feature type="compositionally biased region" description="Gly residues" evidence="5">
    <location>
        <begin position="292"/>
        <end position="302"/>
    </location>
</feature>
<dbReference type="InterPro" id="IPR058621">
    <property type="entry name" value="SH3_HelY"/>
</dbReference>
<dbReference type="PANTHER" id="PTHR12131">
    <property type="entry name" value="ATP-DEPENDENT RNA AND DNA HELICASE"/>
    <property type="match status" value="1"/>
</dbReference>
<dbReference type="Pfam" id="PF26090">
    <property type="entry name" value="SH3_HelY"/>
    <property type="match status" value="1"/>
</dbReference>
<dbReference type="GO" id="GO:0003676">
    <property type="term" value="F:nucleic acid binding"/>
    <property type="evidence" value="ECO:0007669"/>
    <property type="project" value="InterPro"/>
</dbReference>
<dbReference type="GO" id="GO:0005524">
    <property type="term" value="F:ATP binding"/>
    <property type="evidence" value="ECO:0007669"/>
    <property type="project" value="UniProtKB-KW"/>
</dbReference>
<dbReference type="CDD" id="cd18795">
    <property type="entry name" value="SF2_C_Ski2"/>
    <property type="match status" value="1"/>
</dbReference>
<evidence type="ECO:0000256" key="2">
    <source>
        <dbReference type="ARBA" id="ARBA00022801"/>
    </source>
</evidence>
<sequence>MAPHPSTDTPAGPPEEPRLSPAERYARARRERHHAGSELSAFAARLDFPLDDFQREACREVEDGHGVLVAAPTGAGKTVVGEFAVHLALARGRKAFYTTPIKALSNQKFLDLRRVHGAENVGLLTGDTSVNADAPVVVMTTEVLRNMLYADSEALTDLGYVVMDEVHYLADRFRGPVWEEVIIHLPEHVQLISLSATVSNAEEFGSWLDTVRGATTVVVSEHRPVPLWQHVMAGGRLYDLFAEDVAFEDTADADGTPLLNPELERLAREAERGGQRPDWGRPGRGRRDEGGRGGAKGRGGRSGGRDRGRGSRDTRPDAGRSSGWDRNRGTSASLGTSGGGRDHRDGRGPGLMTSRPEMIRVLDREGLLPGITFIFSRAGCDGAVEQCLRAGLDLTTAHEKARIAARVDEAARLLPAEDLDVLGFWAWRDGLSRGFAAHHAGMLPPFKEAVEDLFAAGVLKTVFATETLALGVNMPARSVVLEKLVKFNGESHVDVTPGEYTQLTGRAGRRGIDVEGHAVVMWRPGLDPAAVAGLASRRTYPLKSSFRPTYNMSVNLLAQVGAERARGILESSFAQFQADRSVVGLAREVRSKQGTLEKYEAAMACERGDFAEYLALRKEVAGAEKSGSQGRRRAHIAAVKESLADLAVGDVIELDAGRRLGRAVVVMPAGNPQNPRVGVVTDSAHLRRITLDDVADPVEPVAGADLGQTVQVKTPSQRKDVAARMREAVRTHRPPTGGARRGTGFRLREEADSPRLEDLRRRLQAHPCHACPDREDHARWGERWWGMRREVGLLRERIAGRTNTIARTFDRVVDLLNRYGYVGPDPDAPAEALSDRGQTLRRVYGERDLLTSLVLHDPATAHLGPEDWACVAALLVYQGKGESQGLPVAMPNGRLQRVAEAVEELEERLRADEAAARIEPTPSTDLGLVGPVHRWVRGGTLRETLQGAELAAGDFVRWARQVIDVLDQIAQVPGDAHRSRSCRRAAGLVARGVVATSLPGAAAEPEA</sequence>
<name>A0A4Y8X3Q1_9MICC</name>
<dbReference type="GO" id="GO:0004386">
    <property type="term" value="F:helicase activity"/>
    <property type="evidence" value="ECO:0007669"/>
    <property type="project" value="UniProtKB-KW"/>
</dbReference>
<dbReference type="Pfam" id="PF08148">
    <property type="entry name" value="DSHCT"/>
    <property type="match status" value="1"/>
</dbReference>
<dbReference type="AlphaFoldDB" id="A0A4Y8X3Q1"/>
<dbReference type="InterPro" id="IPR001650">
    <property type="entry name" value="Helicase_C-like"/>
</dbReference>
<dbReference type="InterPro" id="IPR011545">
    <property type="entry name" value="DEAD/DEAH_box_helicase_dom"/>
</dbReference>
<dbReference type="SMART" id="SM01142">
    <property type="entry name" value="DSHCT"/>
    <property type="match status" value="1"/>
</dbReference>
<dbReference type="InterPro" id="IPR027417">
    <property type="entry name" value="P-loop_NTPase"/>
</dbReference>
<keyword evidence="7" id="KW-1185">Reference proteome</keyword>
<gene>
    <name evidence="6" type="ORF">BJ976_000998</name>
</gene>
<feature type="compositionally biased region" description="Basic and acidic residues" evidence="5">
    <location>
        <begin position="268"/>
        <end position="291"/>
    </location>
</feature>
<dbReference type="Pfam" id="PF00270">
    <property type="entry name" value="DEAD"/>
    <property type="match status" value="1"/>
</dbReference>
<dbReference type="SMART" id="SM00490">
    <property type="entry name" value="HELICc"/>
    <property type="match status" value="1"/>
</dbReference>
<accession>A0A4Y8X3Q1</accession>
<dbReference type="SUPFAM" id="SSF52540">
    <property type="entry name" value="P-loop containing nucleoside triphosphate hydrolases"/>
    <property type="match status" value="1"/>
</dbReference>
<dbReference type="Gene3D" id="1.10.3380.30">
    <property type="match status" value="1"/>
</dbReference>
<dbReference type="RefSeq" id="WP_135027434.1">
    <property type="nucleotide sequence ID" value="NZ_BMLA01000001.1"/>
</dbReference>
<evidence type="ECO:0000256" key="4">
    <source>
        <dbReference type="ARBA" id="ARBA00022840"/>
    </source>
</evidence>
<proteinExistence type="predicted"/>
<dbReference type="OrthoDB" id="3229913at2"/>
<evidence type="ECO:0000256" key="5">
    <source>
        <dbReference type="SAM" id="MobiDB-lite"/>
    </source>
</evidence>
<comment type="caution">
    <text evidence="6">The sequence shown here is derived from an EMBL/GenBank/DDBJ whole genome shotgun (WGS) entry which is preliminary data.</text>
</comment>
<evidence type="ECO:0000256" key="3">
    <source>
        <dbReference type="ARBA" id="ARBA00022806"/>
    </source>
</evidence>
<dbReference type="InterPro" id="IPR050699">
    <property type="entry name" value="RNA-DNA_Helicase"/>
</dbReference>
<dbReference type="Gene3D" id="3.40.50.300">
    <property type="entry name" value="P-loop containing nucleotide triphosphate hydrolases"/>
    <property type="match status" value="2"/>
</dbReference>
<evidence type="ECO:0000313" key="7">
    <source>
        <dbReference type="Proteomes" id="UP000560081"/>
    </source>
</evidence>
<feature type="region of interest" description="Disordered" evidence="5">
    <location>
        <begin position="268"/>
        <end position="355"/>
    </location>
</feature>